<dbReference type="EMBL" id="LT629704">
    <property type="protein sequence ID" value="SDN29902.1"/>
    <property type="molecule type" value="Genomic_DNA"/>
</dbReference>
<keyword evidence="5" id="KW-1185">Reference proteome</keyword>
<gene>
    <name evidence="2" type="ORF">PSAN_40990</name>
    <name evidence="3" type="ORF">SAMN04490179_3548</name>
</gene>
<protein>
    <submittedName>
        <fullName evidence="3">Uncharacterized protein</fullName>
    </submittedName>
</protein>
<feature type="compositionally biased region" description="Basic and acidic residues" evidence="1">
    <location>
        <begin position="33"/>
        <end position="42"/>
    </location>
</feature>
<dbReference type="EMBL" id="JXDI01000002">
    <property type="protein sequence ID" value="KAF2407171.1"/>
    <property type="molecule type" value="Genomic_DNA"/>
</dbReference>
<evidence type="ECO:0000313" key="2">
    <source>
        <dbReference type="EMBL" id="KAF2407171.1"/>
    </source>
</evidence>
<organism evidence="3 4">
    <name type="scientific">Pseudomonas antarctica</name>
    <dbReference type="NCBI Taxonomy" id="219572"/>
    <lineage>
        <taxon>Bacteria</taxon>
        <taxon>Pseudomonadati</taxon>
        <taxon>Pseudomonadota</taxon>
        <taxon>Gammaproteobacteria</taxon>
        <taxon>Pseudomonadales</taxon>
        <taxon>Pseudomonadaceae</taxon>
        <taxon>Pseudomonas</taxon>
    </lineage>
</organism>
<dbReference type="Proteomes" id="UP000748067">
    <property type="component" value="Unassembled WGS sequence"/>
</dbReference>
<evidence type="ECO:0000256" key="1">
    <source>
        <dbReference type="SAM" id="MobiDB-lite"/>
    </source>
</evidence>
<reference evidence="3 4" key="2">
    <citation type="submission" date="2016-10" db="EMBL/GenBank/DDBJ databases">
        <authorList>
            <person name="de Groot N.N."/>
        </authorList>
    </citation>
    <scope>NUCLEOTIDE SEQUENCE [LARGE SCALE GENOMIC DNA]</scope>
    <source>
        <strain evidence="3 4">BS2772</strain>
    </source>
</reference>
<proteinExistence type="predicted"/>
<accession>A0A1H0A846</accession>
<dbReference type="Proteomes" id="UP000182470">
    <property type="component" value="Chromosome I"/>
</dbReference>
<evidence type="ECO:0000313" key="3">
    <source>
        <dbReference type="EMBL" id="SDN29902.1"/>
    </source>
</evidence>
<name>A0A1H0A846_9PSED</name>
<reference evidence="2 5" key="1">
    <citation type="submission" date="2015-01" db="EMBL/GenBank/DDBJ databases">
        <title>Genome Sequence of Pseudomonas antarctica CMS 35.</title>
        <authorList>
            <person name="Voget S."/>
            <person name="Chow J."/>
            <person name="Daniel R."/>
            <person name="Streit W."/>
        </authorList>
    </citation>
    <scope>NUCLEOTIDE SEQUENCE [LARGE SCALE GENOMIC DNA]</scope>
    <source>
        <strain evidence="2 5">CMS 35</strain>
    </source>
</reference>
<evidence type="ECO:0000313" key="4">
    <source>
        <dbReference type="Proteomes" id="UP000182470"/>
    </source>
</evidence>
<evidence type="ECO:0000313" key="5">
    <source>
        <dbReference type="Proteomes" id="UP000748067"/>
    </source>
</evidence>
<feature type="region of interest" description="Disordered" evidence="1">
    <location>
        <begin position="1"/>
        <end position="96"/>
    </location>
</feature>
<dbReference type="AlphaFoldDB" id="A0A1H0A846"/>
<sequence length="96" mass="10684">MATQPLDRSTDPKILPRTPSKSGTAFHVLLKNSADKKVEAQDKTPSGLDASQQQGYELAAKDATPRTPKQPATRGRRLDHRPHCNSLEPEQDLRRE</sequence>